<evidence type="ECO:0000256" key="2">
    <source>
        <dbReference type="SAM" id="Phobius"/>
    </source>
</evidence>
<keyword evidence="2" id="KW-1133">Transmembrane helix</keyword>
<keyword evidence="2" id="KW-0812">Transmembrane</keyword>
<dbReference type="EMBL" id="AOFD01000104">
    <property type="protein sequence ID" value="ELT42633.1"/>
    <property type="molecule type" value="Genomic_DNA"/>
</dbReference>
<gene>
    <name evidence="3" type="ORF">G205_23237</name>
</gene>
<dbReference type="RefSeq" id="WP_009359666.1">
    <property type="nucleotide sequence ID" value="NZ_AOFD01000104.1"/>
</dbReference>
<keyword evidence="4" id="KW-1185">Reference proteome</keyword>
<feature type="transmembrane region" description="Helical" evidence="2">
    <location>
        <begin position="12"/>
        <end position="33"/>
    </location>
</feature>
<evidence type="ECO:0000313" key="4">
    <source>
        <dbReference type="Proteomes" id="UP000011189"/>
    </source>
</evidence>
<name>L8TH13_9MICC</name>
<accession>L8TH13</accession>
<comment type="caution">
    <text evidence="3">The sequence shown here is derived from an EMBL/GenBank/DDBJ whole genome shotgun (WGS) entry which is preliminary data.</text>
</comment>
<sequence>MLLGALSSGLGGALVFLAISAGLTGLYVVLTGRRSWAWLPATRKAGAVALATSFALLLAGGATMPRVSTEDLEAAASGSTAPAAAATARPTATASAAPSSASTAQETGAPLDPETPYLVAQGVPVTAPKEQPAFATRAIDLLATLPIKAGRRRRDTTGRCSARRGRMWTATAATPATTCSSVTSRPSAT</sequence>
<organism evidence="3 4">
    <name type="scientific">Arthrobacter nitrophenolicus</name>
    <dbReference type="NCBI Taxonomy" id="683150"/>
    <lineage>
        <taxon>Bacteria</taxon>
        <taxon>Bacillati</taxon>
        <taxon>Actinomycetota</taxon>
        <taxon>Actinomycetes</taxon>
        <taxon>Micrococcales</taxon>
        <taxon>Micrococcaceae</taxon>
        <taxon>Arthrobacter</taxon>
    </lineage>
</organism>
<evidence type="ECO:0000256" key="1">
    <source>
        <dbReference type="SAM" id="MobiDB-lite"/>
    </source>
</evidence>
<keyword evidence="2" id="KW-0472">Membrane</keyword>
<evidence type="ECO:0000313" key="3">
    <source>
        <dbReference type="EMBL" id="ELT42633.1"/>
    </source>
</evidence>
<feature type="compositionally biased region" description="Low complexity" evidence="1">
    <location>
        <begin position="81"/>
        <end position="104"/>
    </location>
</feature>
<dbReference type="Proteomes" id="UP000011189">
    <property type="component" value="Unassembled WGS sequence"/>
</dbReference>
<feature type="region of interest" description="Disordered" evidence="1">
    <location>
        <begin position="81"/>
        <end position="116"/>
    </location>
</feature>
<reference evidence="4" key="1">
    <citation type="journal article" date="2013" name="Genome Announc.">
        <title>Draft Genome Sequence of the 2-Chloro-4-Nitrophenol-Degrading Bacterium Arthrobacter sp. Strain SJCon.</title>
        <authorList>
            <person name="Vikram S."/>
            <person name="Kumar S."/>
            <person name="Vaidya B."/>
            <person name="Pinnaka A.K."/>
            <person name="Raghava G.P."/>
        </authorList>
    </citation>
    <scope>NUCLEOTIDE SEQUENCE [LARGE SCALE GENOMIC DNA]</scope>
    <source>
        <strain evidence="4">SJCon</strain>
    </source>
</reference>
<proteinExistence type="predicted"/>
<dbReference type="AlphaFoldDB" id="L8TH13"/>
<protein>
    <submittedName>
        <fullName evidence="3">Excalibur domain-containing protein</fullName>
    </submittedName>
</protein>
<feature type="transmembrane region" description="Helical" evidence="2">
    <location>
        <begin position="45"/>
        <end position="64"/>
    </location>
</feature>